<sequence>MDLIVDALGSMVLFQGHDIHPFFIAVEPPRARSHLTALLSPSTSTLGCVHPRPGTAAQRQRRISLQIVERVAAWGITQLFPSQSENQGYDYYNEYEWEFSSQEGGTRCLIKHDID</sequence>
<reference evidence="1" key="2">
    <citation type="submission" date="2013-04" db="UniProtKB">
        <authorList>
            <consortium name="EnsemblPlants"/>
        </authorList>
    </citation>
    <scope>IDENTIFICATION</scope>
</reference>
<evidence type="ECO:0000313" key="1">
    <source>
        <dbReference type="EnsemblPlants" id="OB05G16590.1"/>
    </source>
</evidence>
<dbReference type="Proteomes" id="UP000006038">
    <property type="component" value="Chromosome 5"/>
</dbReference>
<evidence type="ECO:0000313" key="2">
    <source>
        <dbReference type="Proteomes" id="UP000006038"/>
    </source>
</evidence>
<dbReference type="Gramene" id="OB05G16590.1">
    <property type="protein sequence ID" value="OB05G16590.1"/>
    <property type="gene ID" value="OB05G16590"/>
</dbReference>
<proteinExistence type="predicted"/>
<dbReference type="EnsemblPlants" id="OB05G16590.1">
    <property type="protein sequence ID" value="OB05G16590.1"/>
    <property type="gene ID" value="OB05G16590"/>
</dbReference>
<accession>J3M4Y5</accession>
<keyword evidence="2" id="KW-1185">Reference proteome</keyword>
<reference evidence="1" key="1">
    <citation type="journal article" date="2013" name="Nat. Commun.">
        <title>Whole-genome sequencing of Oryza brachyantha reveals mechanisms underlying Oryza genome evolution.</title>
        <authorList>
            <person name="Chen J."/>
            <person name="Huang Q."/>
            <person name="Gao D."/>
            <person name="Wang J."/>
            <person name="Lang Y."/>
            <person name="Liu T."/>
            <person name="Li B."/>
            <person name="Bai Z."/>
            <person name="Luis Goicoechea J."/>
            <person name="Liang C."/>
            <person name="Chen C."/>
            <person name="Zhang W."/>
            <person name="Sun S."/>
            <person name="Liao Y."/>
            <person name="Zhang X."/>
            <person name="Yang L."/>
            <person name="Song C."/>
            <person name="Wang M."/>
            <person name="Shi J."/>
            <person name="Liu G."/>
            <person name="Liu J."/>
            <person name="Zhou H."/>
            <person name="Zhou W."/>
            <person name="Yu Q."/>
            <person name="An N."/>
            <person name="Chen Y."/>
            <person name="Cai Q."/>
            <person name="Wang B."/>
            <person name="Liu B."/>
            <person name="Min J."/>
            <person name="Huang Y."/>
            <person name="Wu H."/>
            <person name="Li Z."/>
            <person name="Zhang Y."/>
            <person name="Yin Y."/>
            <person name="Song W."/>
            <person name="Jiang J."/>
            <person name="Jackson S.A."/>
            <person name="Wing R.A."/>
            <person name="Wang J."/>
            <person name="Chen M."/>
        </authorList>
    </citation>
    <scope>NUCLEOTIDE SEQUENCE [LARGE SCALE GENOMIC DNA]</scope>
    <source>
        <strain evidence="1">cv. IRGC 101232</strain>
    </source>
</reference>
<dbReference type="AlphaFoldDB" id="J3M4Y5"/>
<organism evidence="1">
    <name type="scientific">Oryza brachyantha</name>
    <name type="common">malo sina</name>
    <dbReference type="NCBI Taxonomy" id="4533"/>
    <lineage>
        <taxon>Eukaryota</taxon>
        <taxon>Viridiplantae</taxon>
        <taxon>Streptophyta</taxon>
        <taxon>Embryophyta</taxon>
        <taxon>Tracheophyta</taxon>
        <taxon>Spermatophyta</taxon>
        <taxon>Magnoliopsida</taxon>
        <taxon>Liliopsida</taxon>
        <taxon>Poales</taxon>
        <taxon>Poaceae</taxon>
        <taxon>BOP clade</taxon>
        <taxon>Oryzoideae</taxon>
        <taxon>Oryzeae</taxon>
        <taxon>Oryzinae</taxon>
        <taxon>Oryza</taxon>
    </lineage>
</organism>
<name>J3M4Y5_ORYBR</name>
<dbReference type="HOGENOM" id="CLU_2112659_0_0_1"/>
<protein>
    <submittedName>
        <fullName evidence="1">Uncharacterized protein</fullName>
    </submittedName>
</protein>